<feature type="region of interest" description="Disordered" evidence="1">
    <location>
        <begin position="133"/>
        <end position="152"/>
    </location>
</feature>
<evidence type="ECO:0000313" key="2">
    <source>
        <dbReference type="EMBL" id="KFO85480.1"/>
    </source>
</evidence>
<protein>
    <submittedName>
        <fullName evidence="2">Uncharacterized protein</fullName>
    </submittedName>
</protein>
<dbReference type="InterPro" id="IPR037688">
    <property type="entry name" value="ZBBX"/>
</dbReference>
<evidence type="ECO:0000313" key="3">
    <source>
        <dbReference type="Proteomes" id="UP000054064"/>
    </source>
</evidence>
<gene>
    <name evidence="2" type="ORF">N320_09512</name>
</gene>
<accession>A0A091GSW4</accession>
<proteinExistence type="predicted"/>
<evidence type="ECO:0000256" key="1">
    <source>
        <dbReference type="SAM" id="MobiDB-lite"/>
    </source>
</evidence>
<dbReference type="AlphaFoldDB" id="A0A091GSW4"/>
<reference evidence="2 3" key="1">
    <citation type="submission" date="2014-04" db="EMBL/GenBank/DDBJ databases">
        <title>Genome evolution of avian class.</title>
        <authorList>
            <person name="Zhang G."/>
            <person name="Li C."/>
        </authorList>
    </citation>
    <scope>NUCLEOTIDE SEQUENCE [LARGE SCALE GENOMIC DNA]</scope>
    <source>
        <strain evidence="2">BGI_N320</strain>
    </source>
</reference>
<dbReference type="PANTHER" id="PTHR28634">
    <property type="entry name" value="ZINC FINGER B-BOX DOMAIN-CONTAINING PROTEIN 1"/>
    <property type="match status" value="1"/>
</dbReference>
<dbReference type="Proteomes" id="UP000054064">
    <property type="component" value="Unassembled WGS sequence"/>
</dbReference>
<feature type="non-terminal residue" evidence="2">
    <location>
        <position position="1"/>
    </location>
</feature>
<sequence length="195" mass="21122">PFSLDRNPVSSKGISQDQMVVCHHHGRNAVQQESIQLRTMRRSISSCKLPEKISNPSNKYLHKPQLQKTSKESQELPSNCNSQSLVLPVVTKSSALQDVASRQKSVSTRYWGLEGFLVVGVNPKQVLAEARSSLRAGSSPMDSSVPFPGDGKWVAERSLSECADDSLVQGVSESHLNRPSGGSKTQKKGSPLVAA</sequence>
<feature type="region of interest" description="Disordered" evidence="1">
    <location>
        <begin position="169"/>
        <end position="195"/>
    </location>
</feature>
<dbReference type="EMBL" id="KL507950">
    <property type="protein sequence ID" value="KFO85480.1"/>
    <property type="molecule type" value="Genomic_DNA"/>
</dbReference>
<name>A0A091GSW4_BUCRH</name>
<organism evidence="2 3">
    <name type="scientific">Buceros rhinoceros silvestris</name>
    <dbReference type="NCBI Taxonomy" id="175836"/>
    <lineage>
        <taxon>Eukaryota</taxon>
        <taxon>Metazoa</taxon>
        <taxon>Chordata</taxon>
        <taxon>Craniata</taxon>
        <taxon>Vertebrata</taxon>
        <taxon>Euteleostomi</taxon>
        <taxon>Archelosauria</taxon>
        <taxon>Archosauria</taxon>
        <taxon>Dinosauria</taxon>
        <taxon>Saurischia</taxon>
        <taxon>Theropoda</taxon>
        <taxon>Coelurosauria</taxon>
        <taxon>Aves</taxon>
        <taxon>Neognathae</taxon>
        <taxon>Neoaves</taxon>
        <taxon>Telluraves</taxon>
        <taxon>Coraciimorphae</taxon>
        <taxon>Bucerotiformes</taxon>
        <taxon>Bucerotidae</taxon>
        <taxon>Buceros</taxon>
    </lineage>
</organism>
<feature type="non-terminal residue" evidence="2">
    <location>
        <position position="195"/>
    </location>
</feature>
<dbReference type="PANTHER" id="PTHR28634:SF1">
    <property type="entry name" value="ZINC FINGER B-BOX DOMAIN-CONTAINING PROTEIN 1"/>
    <property type="match status" value="1"/>
</dbReference>
<keyword evidence="3" id="KW-1185">Reference proteome</keyword>